<comment type="caution">
    <text evidence="1">The sequence shown here is derived from an EMBL/GenBank/DDBJ whole genome shotgun (WGS) entry which is preliminary data.</text>
</comment>
<reference evidence="1 2" key="1">
    <citation type="submission" date="2016-10" db="EMBL/GenBank/DDBJ databases">
        <title>Comparative genome analysis of multiple Pseudomonas spp. focuses on biocontrol and plant growth promoting traits.</title>
        <authorList>
            <person name="Tao X.-Y."/>
            <person name="Taylor C.G."/>
        </authorList>
    </citation>
    <scope>NUCLEOTIDE SEQUENCE [LARGE SCALE GENOMIC DNA]</scope>
    <source>
        <strain evidence="1 2">24D3</strain>
    </source>
</reference>
<dbReference type="RefSeq" id="WP_123536510.1">
    <property type="nucleotide sequence ID" value="NZ_MOBU01000031.1"/>
</dbReference>
<protein>
    <submittedName>
        <fullName evidence="1">Uncharacterized protein</fullName>
    </submittedName>
</protein>
<evidence type="ECO:0000313" key="1">
    <source>
        <dbReference type="EMBL" id="RON61015.1"/>
    </source>
</evidence>
<dbReference type="Proteomes" id="UP000285757">
    <property type="component" value="Unassembled WGS sequence"/>
</dbReference>
<proteinExistence type="predicted"/>
<dbReference type="AlphaFoldDB" id="A0A423KY74"/>
<organism evidence="1 2">
    <name type="scientific">Pseudomonas fluorescens</name>
    <dbReference type="NCBI Taxonomy" id="294"/>
    <lineage>
        <taxon>Bacteria</taxon>
        <taxon>Pseudomonadati</taxon>
        <taxon>Pseudomonadota</taxon>
        <taxon>Gammaproteobacteria</taxon>
        <taxon>Pseudomonadales</taxon>
        <taxon>Pseudomonadaceae</taxon>
        <taxon>Pseudomonas</taxon>
    </lineage>
</organism>
<name>A0A423KY74_PSEFL</name>
<gene>
    <name evidence="1" type="ORF">BK671_26710</name>
</gene>
<evidence type="ECO:0000313" key="2">
    <source>
        <dbReference type="Proteomes" id="UP000285757"/>
    </source>
</evidence>
<dbReference type="EMBL" id="MOBU01000031">
    <property type="protein sequence ID" value="RON61015.1"/>
    <property type="molecule type" value="Genomic_DNA"/>
</dbReference>
<accession>A0A423KY74</accession>
<sequence>MGYQLTTCGVLRVSDSAFIPQDPTNRDWLEYQDWLSSGGQVLPLNDTHGKAAPDSSVKTLAKKWLAGISAQP</sequence>